<feature type="domain" description="FMN-binding" evidence="2">
    <location>
        <begin position="77"/>
        <end position="141"/>
    </location>
</feature>
<reference evidence="3 4" key="2">
    <citation type="journal article" date="2013" name="PLoS ONE">
        <title>INDIGO - INtegrated Data Warehouse of MIcrobial GenOmes with Examples from the Red Sea Extremophiles.</title>
        <authorList>
            <person name="Alam I."/>
            <person name="Antunes A."/>
            <person name="Kamau A.A."/>
            <person name="Ba Alawi W."/>
            <person name="Kalkatawi M."/>
            <person name="Stingl U."/>
            <person name="Bajic V.B."/>
        </authorList>
    </citation>
    <scope>NUCLEOTIDE SEQUENCE [LARGE SCALE GENOMIC DNA]</scope>
    <source>
        <strain evidence="3 4">SSD-17B</strain>
    </source>
</reference>
<evidence type="ECO:0000313" key="3">
    <source>
        <dbReference type="EMBL" id="ERJ13083.1"/>
    </source>
</evidence>
<evidence type="ECO:0000313" key="4">
    <source>
        <dbReference type="Proteomes" id="UP000005707"/>
    </source>
</evidence>
<dbReference type="GO" id="GO:0016491">
    <property type="term" value="F:oxidoreductase activity"/>
    <property type="evidence" value="ECO:0007669"/>
    <property type="project" value="UniProtKB-KW"/>
</dbReference>
<name>U2EDM3_9MOLU</name>
<reference evidence="3 4" key="1">
    <citation type="journal article" date="2011" name="J. Bacteriol.">
        <title>Genome sequence of Haloplasma contractile, an unusual contractile bacterium from a deep-sea anoxic brine lake.</title>
        <authorList>
            <person name="Antunes A."/>
            <person name="Alam I."/>
            <person name="El Dorry H."/>
            <person name="Siam R."/>
            <person name="Robertson A."/>
            <person name="Bajic V.B."/>
            <person name="Stingl U."/>
        </authorList>
    </citation>
    <scope>NUCLEOTIDE SEQUENCE [LARGE SCALE GENOMIC DNA]</scope>
    <source>
        <strain evidence="3 4">SSD-17B</strain>
    </source>
</reference>
<keyword evidence="3" id="KW-0560">Oxidoreductase</keyword>
<dbReference type="EC" id="1.3.99.1" evidence="3"/>
<dbReference type="InterPro" id="IPR007329">
    <property type="entry name" value="FMN-bd"/>
</dbReference>
<comment type="caution">
    <text evidence="3">The sequence shown here is derived from an EMBL/GenBank/DDBJ whole genome shotgun (WGS) entry which is preliminary data.</text>
</comment>
<proteinExistence type="predicted"/>
<dbReference type="OrthoDB" id="9806398at2"/>
<dbReference type="EMBL" id="AFNU02000002">
    <property type="protein sequence ID" value="ERJ13083.1"/>
    <property type="molecule type" value="Genomic_DNA"/>
</dbReference>
<sequence>MKKLLMLFSMFIITLTLTACGDKEVAPKVYNNGTYTGRVANPNYGFEEAVVTISDDEIVSIVLHRLEADGSKAKYDYYTGEEVEAGVEIYGGKTLPDLKYYRFSFAEEMVDQQSSDVDIIAGATASSEGWMAAVEQALEKAKIEDDTDTDAA</sequence>
<dbReference type="GO" id="GO:0010181">
    <property type="term" value="F:FMN binding"/>
    <property type="evidence" value="ECO:0007669"/>
    <property type="project" value="InterPro"/>
</dbReference>
<dbReference type="Pfam" id="PF04205">
    <property type="entry name" value="FMN_bind"/>
    <property type="match status" value="1"/>
</dbReference>
<dbReference type="GO" id="GO:0016020">
    <property type="term" value="C:membrane"/>
    <property type="evidence" value="ECO:0007669"/>
    <property type="project" value="InterPro"/>
</dbReference>
<dbReference type="SMART" id="SM00900">
    <property type="entry name" value="FMN_bind"/>
    <property type="match status" value="1"/>
</dbReference>
<dbReference type="Proteomes" id="UP000005707">
    <property type="component" value="Unassembled WGS sequence"/>
</dbReference>
<evidence type="ECO:0000256" key="1">
    <source>
        <dbReference type="SAM" id="SignalP"/>
    </source>
</evidence>
<dbReference type="RefSeq" id="WP_008826907.1">
    <property type="nucleotide sequence ID" value="NZ_AFNU02000002.1"/>
</dbReference>
<organism evidence="3 4">
    <name type="scientific">Haloplasma contractile SSD-17B</name>
    <dbReference type="NCBI Taxonomy" id="1033810"/>
    <lineage>
        <taxon>Bacteria</taxon>
        <taxon>Bacillati</taxon>
        <taxon>Mycoplasmatota</taxon>
        <taxon>Mollicutes</taxon>
        <taxon>Haloplasmatales</taxon>
        <taxon>Haloplasmataceae</taxon>
        <taxon>Haloplasma</taxon>
    </lineage>
</organism>
<dbReference type="InParanoid" id="U2EDM3"/>
<keyword evidence="4" id="KW-1185">Reference proteome</keyword>
<gene>
    <name evidence="3" type="ORF">HLPCO_000692</name>
</gene>
<feature type="signal peptide" evidence="1">
    <location>
        <begin position="1"/>
        <end position="19"/>
    </location>
</feature>
<dbReference type="eggNOG" id="COG3976">
    <property type="taxonomic scope" value="Bacteria"/>
</dbReference>
<evidence type="ECO:0000259" key="2">
    <source>
        <dbReference type="SMART" id="SM00900"/>
    </source>
</evidence>
<protein>
    <submittedName>
        <fullName evidence="3">Fumarate reductase flavoprotein subunit</fullName>
        <ecNumber evidence="3">1.3.99.1</ecNumber>
    </submittedName>
</protein>
<keyword evidence="1" id="KW-0732">Signal</keyword>
<dbReference type="Gene3D" id="3.90.1010.20">
    <property type="match status" value="1"/>
</dbReference>
<dbReference type="PROSITE" id="PS51257">
    <property type="entry name" value="PROKAR_LIPOPROTEIN"/>
    <property type="match status" value="1"/>
</dbReference>
<feature type="chain" id="PRO_5004625734" evidence="1">
    <location>
        <begin position="20"/>
        <end position="152"/>
    </location>
</feature>
<accession>U2EDM3</accession>
<dbReference type="AlphaFoldDB" id="U2EDM3"/>